<evidence type="ECO:0000313" key="5">
    <source>
        <dbReference type="EMBL" id="RCW49638.1"/>
    </source>
</evidence>
<dbReference type="Gene3D" id="1.25.40.10">
    <property type="entry name" value="Tetratricopeptide repeat domain"/>
    <property type="match status" value="1"/>
</dbReference>
<evidence type="ECO:0000256" key="3">
    <source>
        <dbReference type="SAM" id="Phobius"/>
    </source>
</evidence>
<dbReference type="GO" id="GO:0008270">
    <property type="term" value="F:zinc ion binding"/>
    <property type="evidence" value="ECO:0007669"/>
    <property type="project" value="UniProtKB-KW"/>
</dbReference>
<evidence type="ECO:0000256" key="4">
    <source>
        <dbReference type="SAM" id="SignalP"/>
    </source>
</evidence>
<evidence type="ECO:0000313" key="6">
    <source>
        <dbReference type="Proteomes" id="UP000252415"/>
    </source>
</evidence>
<gene>
    <name evidence="5" type="ORF">DFP97_104296</name>
</gene>
<protein>
    <submittedName>
        <fullName evidence="5">SMP-30/gluconolaconase/LRE-like protein</fullName>
    </submittedName>
</protein>
<dbReference type="InterPro" id="IPR011990">
    <property type="entry name" value="TPR-like_helical_dom_sf"/>
</dbReference>
<dbReference type="SUPFAM" id="SSF101898">
    <property type="entry name" value="NHL repeat"/>
    <property type="match status" value="1"/>
</dbReference>
<organism evidence="5 6">
    <name type="scientific">Paenibacillus prosopidis</name>
    <dbReference type="NCBI Taxonomy" id="630520"/>
    <lineage>
        <taxon>Bacteria</taxon>
        <taxon>Bacillati</taxon>
        <taxon>Bacillota</taxon>
        <taxon>Bacilli</taxon>
        <taxon>Bacillales</taxon>
        <taxon>Paenibacillaceae</taxon>
        <taxon>Paenibacillus</taxon>
    </lineage>
</organism>
<dbReference type="EMBL" id="QPJD01000004">
    <property type="protein sequence ID" value="RCW49638.1"/>
    <property type="molecule type" value="Genomic_DNA"/>
</dbReference>
<dbReference type="PANTHER" id="PTHR24104:SF25">
    <property type="entry name" value="PROTEIN LIN-41"/>
    <property type="match status" value="1"/>
</dbReference>
<dbReference type="InterPro" id="IPR011042">
    <property type="entry name" value="6-blade_b-propeller_TolB-like"/>
</dbReference>
<name>A0A368W3A7_9BACL</name>
<dbReference type="CDD" id="cd05819">
    <property type="entry name" value="NHL"/>
    <property type="match status" value="1"/>
</dbReference>
<proteinExistence type="predicted"/>
<keyword evidence="4" id="KW-0732">Signal</keyword>
<keyword evidence="6" id="KW-1185">Reference proteome</keyword>
<dbReference type="Pfam" id="PF01436">
    <property type="entry name" value="NHL"/>
    <property type="match status" value="2"/>
</dbReference>
<dbReference type="AlphaFoldDB" id="A0A368W3A7"/>
<reference evidence="5 6" key="1">
    <citation type="submission" date="2018-07" db="EMBL/GenBank/DDBJ databases">
        <title>Genomic Encyclopedia of Type Strains, Phase III (KMG-III): the genomes of soil and plant-associated and newly described type strains.</title>
        <authorList>
            <person name="Whitman W."/>
        </authorList>
    </citation>
    <scope>NUCLEOTIDE SEQUENCE [LARGE SCALE GENOMIC DNA]</scope>
    <source>
        <strain evidence="5 6">CECT 7506</strain>
    </source>
</reference>
<dbReference type="Gene3D" id="2.120.10.30">
    <property type="entry name" value="TolB, C-terminal domain"/>
    <property type="match status" value="1"/>
</dbReference>
<dbReference type="RefSeq" id="WP_114379535.1">
    <property type="nucleotide sequence ID" value="NZ_QPJD01000004.1"/>
</dbReference>
<keyword evidence="3" id="KW-0472">Membrane</keyword>
<feature type="repeat" description="NHL" evidence="2">
    <location>
        <begin position="114"/>
        <end position="148"/>
    </location>
</feature>
<evidence type="ECO:0000256" key="2">
    <source>
        <dbReference type="PROSITE-ProRule" id="PRU00504"/>
    </source>
</evidence>
<sequence>MLSSIYKTRTFILTTLICLLSIGMGSAIVHADETPASYNYSYWGVTVASPAAYRATAILNGDSLGVGPFKEPNDIHVTADKQIYVLDSGNNRIVVMDSSFKPVRIIDSFDGNGGPDKFMSPQGLFVTEDKQIYVADTGNKRIVHLDSNGKLVKVIENPESELFQEKFQFQPARVVVDKAQRIYVMAVGVFDGFMEFNASGEFSTFIGANRVRVDPAELLWKRLSTRAQRSQMVMFTPTEFTNLDINEEGFIYATNGDRFGDTIKKLNAQGNDILRRTGYFSPRGDIAAMSQTDASRLIDIDVADSEIYSVLDSRRGRIFTYNGDGHFMYVFGGLGNQLGEFNTPSAIERVGDQFLVLDKALGEITLFETTEYGRTLNEAVRSYYKGDEEAAFALFQKSINMNANLEFAYAGIGKALLRQGKYAEAMKYFKQSKDQPNYSKAFLLYRKEVLREYFPAVMTGIVLIALGTIAFRKLRQWKGGRKRAAIEQ</sequence>
<keyword evidence="3" id="KW-0812">Transmembrane</keyword>
<keyword evidence="3" id="KW-1133">Transmembrane helix</keyword>
<feature type="chain" id="PRO_5016936108" evidence="4">
    <location>
        <begin position="32"/>
        <end position="488"/>
    </location>
</feature>
<comment type="caution">
    <text evidence="5">The sequence shown here is derived from an EMBL/GenBank/DDBJ whole genome shotgun (WGS) entry which is preliminary data.</text>
</comment>
<accession>A0A368W3A7</accession>
<dbReference type="SUPFAM" id="SSF48452">
    <property type="entry name" value="TPR-like"/>
    <property type="match status" value="1"/>
</dbReference>
<dbReference type="InterPro" id="IPR001258">
    <property type="entry name" value="NHL_repeat"/>
</dbReference>
<dbReference type="OrthoDB" id="9799230at2"/>
<evidence type="ECO:0000256" key="1">
    <source>
        <dbReference type="ARBA" id="ARBA00022737"/>
    </source>
</evidence>
<dbReference type="Proteomes" id="UP000252415">
    <property type="component" value="Unassembled WGS sequence"/>
</dbReference>
<dbReference type="PANTHER" id="PTHR24104">
    <property type="entry name" value="E3 UBIQUITIN-PROTEIN LIGASE NHLRC1-RELATED"/>
    <property type="match status" value="1"/>
</dbReference>
<keyword evidence="1" id="KW-0677">Repeat</keyword>
<feature type="transmembrane region" description="Helical" evidence="3">
    <location>
        <begin position="453"/>
        <end position="471"/>
    </location>
</feature>
<feature type="signal peptide" evidence="4">
    <location>
        <begin position="1"/>
        <end position="31"/>
    </location>
</feature>
<feature type="repeat" description="NHL" evidence="2">
    <location>
        <begin position="67"/>
        <end position="99"/>
    </location>
</feature>
<dbReference type="PROSITE" id="PS51125">
    <property type="entry name" value="NHL"/>
    <property type="match status" value="2"/>
</dbReference>
<dbReference type="InterPro" id="IPR050952">
    <property type="entry name" value="TRIM-NHL_E3_ligases"/>
</dbReference>